<keyword evidence="1" id="KW-0812">Transmembrane</keyword>
<feature type="transmembrane region" description="Helical" evidence="1">
    <location>
        <begin position="40"/>
        <end position="61"/>
    </location>
</feature>
<name>A0A2P1PY44_9GAMM</name>
<keyword evidence="1" id="KW-0472">Membrane</keyword>
<dbReference type="RefSeq" id="WP_106893684.1">
    <property type="nucleotide sequence ID" value="NZ_CP027860.1"/>
</dbReference>
<proteinExistence type="predicted"/>
<accession>A0A2P1PY44</accession>
<dbReference type="KEGG" id="xba:C7S18_22455"/>
<reference evidence="2 3" key="1">
    <citation type="submission" date="2018-03" db="EMBL/GenBank/DDBJ databases">
        <title>Ahniella affigens gen. nov., sp. nov., a gammaproteobacterium isolated from sandy soil near a stream.</title>
        <authorList>
            <person name="Ko Y."/>
            <person name="Kim J.-H."/>
        </authorList>
    </citation>
    <scope>NUCLEOTIDE SEQUENCE [LARGE SCALE GENOMIC DNA]</scope>
    <source>
        <strain evidence="2 3">D13</strain>
    </source>
</reference>
<keyword evidence="1" id="KW-1133">Transmembrane helix</keyword>
<dbReference type="Proteomes" id="UP000241074">
    <property type="component" value="Chromosome"/>
</dbReference>
<evidence type="ECO:0000256" key="1">
    <source>
        <dbReference type="SAM" id="Phobius"/>
    </source>
</evidence>
<evidence type="ECO:0000313" key="2">
    <source>
        <dbReference type="EMBL" id="AVP99765.1"/>
    </source>
</evidence>
<organism evidence="2 3">
    <name type="scientific">Ahniella affigens</name>
    <dbReference type="NCBI Taxonomy" id="2021234"/>
    <lineage>
        <taxon>Bacteria</taxon>
        <taxon>Pseudomonadati</taxon>
        <taxon>Pseudomonadota</taxon>
        <taxon>Gammaproteobacteria</taxon>
        <taxon>Lysobacterales</taxon>
        <taxon>Rhodanobacteraceae</taxon>
        <taxon>Ahniella</taxon>
    </lineage>
</organism>
<feature type="transmembrane region" description="Helical" evidence="1">
    <location>
        <begin position="12"/>
        <end position="34"/>
    </location>
</feature>
<evidence type="ECO:0000313" key="3">
    <source>
        <dbReference type="Proteomes" id="UP000241074"/>
    </source>
</evidence>
<sequence length="271" mass="30139">MNILRAELQKDFYVRHGCVGALFVFFGGTFVVIGLQRFEWMIIAGGLGFISIWAALIWWSLSESIRELNLVGAVRRDGRQLPWSEFEQEVEGYYFSKTGGQVLNHIDLKFRSGRVRLYPLTLKNYTELMRYARERAAAARPAGSAAAPPPKAAPRVQLVAPEPVRKPVSACSICSQLLDHQTAMQKIGRESEDTHLPAAAGKLTNLGDLQPGQTRGPELDQCPECGRYYWYKVDYDYLATGSEDSQTLIRLSDSEGAALHDQLRAGQSDGA</sequence>
<reference evidence="2 3" key="2">
    <citation type="submission" date="2018-03" db="EMBL/GenBank/DDBJ databases">
        <authorList>
            <person name="Keele B.F."/>
        </authorList>
    </citation>
    <scope>NUCLEOTIDE SEQUENCE [LARGE SCALE GENOMIC DNA]</scope>
    <source>
        <strain evidence="2 3">D13</strain>
    </source>
</reference>
<protein>
    <submittedName>
        <fullName evidence="2">Uncharacterized protein</fullName>
    </submittedName>
</protein>
<keyword evidence="3" id="KW-1185">Reference proteome</keyword>
<dbReference type="EMBL" id="CP027860">
    <property type="protein sequence ID" value="AVP99765.1"/>
    <property type="molecule type" value="Genomic_DNA"/>
</dbReference>
<gene>
    <name evidence="2" type="ORF">C7S18_22455</name>
</gene>
<dbReference type="OrthoDB" id="3078388at2"/>
<dbReference type="AlphaFoldDB" id="A0A2P1PY44"/>